<evidence type="ECO:0000313" key="2">
    <source>
        <dbReference type="EMBL" id="SCV73523.1"/>
    </source>
</evidence>
<gene>
    <name evidence="2" type="ORF">BQ2448_7449</name>
</gene>
<feature type="region of interest" description="Disordered" evidence="1">
    <location>
        <begin position="416"/>
        <end position="441"/>
    </location>
</feature>
<feature type="compositionally biased region" description="Low complexity" evidence="1">
    <location>
        <begin position="17"/>
        <end position="33"/>
    </location>
</feature>
<evidence type="ECO:0000256" key="1">
    <source>
        <dbReference type="SAM" id="MobiDB-lite"/>
    </source>
</evidence>
<feature type="compositionally biased region" description="Basic and acidic residues" evidence="1">
    <location>
        <begin position="57"/>
        <end position="67"/>
    </location>
</feature>
<dbReference type="Proteomes" id="UP000198372">
    <property type="component" value="Unassembled WGS sequence"/>
</dbReference>
<feature type="compositionally biased region" description="Low complexity" evidence="1">
    <location>
        <begin position="271"/>
        <end position="319"/>
    </location>
</feature>
<proteinExistence type="predicted"/>
<feature type="region of interest" description="Disordered" evidence="1">
    <location>
        <begin position="178"/>
        <end position="233"/>
    </location>
</feature>
<keyword evidence="3" id="KW-1185">Reference proteome</keyword>
<name>A0A238FNF2_9BASI</name>
<feature type="region of interest" description="Disordered" evidence="1">
    <location>
        <begin position="1"/>
        <end position="44"/>
    </location>
</feature>
<feature type="compositionally biased region" description="Low complexity" evidence="1">
    <location>
        <begin position="205"/>
        <end position="218"/>
    </location>
</feature>
<dbReference type="AlphaFoldDB" id="A0A238FNF2"/>
<feature type="region of interest" description="Disordered" evidence="1">
    <location>
        <begin position="245"/>
        <end position="366"/>
    </location>
</feature>
<sequence>MSGAAKDLSPATTPLHNSTNTSGNNGSLASTSNRRGSVSTSSKRLSALIVAGPAADEFRKTFEHDESAPQPPTTNLSAGRPGSAGEEKDVAVSSVDMIAMPSAHHPPLEVGLGLMLDESSDTSSLSSLEVESKVQLSASPPLLSAIAHNASSHASVNSSPSSGGKAAADVRQLLSELGIEDDRSSAPSVEDRPRHSSTPSPTNRAAAAPPGWSSSAASNGTNSPPGMSASATSSLLARRGDTLPRLSTVTTSSGSTSSPLMIFTGSPNPQTTPRSFSPSCSSRVSVSPTPSPTAHSTYAIPITSRTPTAAASAPGTSGPMARVGSAVASAAMDRNASGSKSRTSDVHSRHQSLTSACAPVTSSYTSTTPDLGSGLLATLSPASGALSSASAYPASPTTSQRGWKVYDWGLGSSKEKDAFSTPTRTSNEDPRKGAKSAPGYSSRAEQLVALPSTLLGLFLAPLYGSPRDHVHYSPTLNASTMPTTKAKRQPLLLRTLLLAYLVFSTVFFGLHLASVITGGPSQRAKRLGPRGDEVGGLQMPLGSRELPLAGASKFVLSKVGAEWAQKVAEGVRWGKMAIVPATSAPIDAMADISPESSPFDTHPISSEAATDSELTRFELAAIANRRPEDNLLTSFTHTYRFAKMHEKIHMDQHDEIVPYAFRATGVPNPQDVTASVYSNEAWLSVLPAFAEAWNGPISLVFETAHSRTSSLRSDLMKKLAALRQSNDVIRKHVDIHIVGAPVGTGEHMLNRTRERMIERPLARNFHLNLGRFFAPTDMVFLVGDARITPSPGLKRRLNGATVRDLVLSRGDAVVVASFAFVRDPRNDPKTFNRLSLHQLRAQLGLPASSKWAGVAHEEFDALAAEHIQMLESTLPLPRAEWPTKKASLVTLVNTRSGSPSNPTTARMALFDRRWDPNHGPTNWYLWRKSATDARLLEKPESGGGVGLGVGGRVGGGNDVYRVLDYDLHYAPFVVVSKKGQPWCTERFEEMPAACVYQMYLAGAEMWVLPDEWVFTKEMIEKRTDSQSEDPAEKLKNSISSRLYGKFHQEACMHYGREFLSLSMWDSEKAQNCRKTCARVSQTLI</sequence>
<feature type="compositionally biased region" description="Basic and acidic residues" evidence="1">
    <location>
        <begin position="180"/>
        <end position="194"/>
    </location>
</feature>
<feature type="compositionally biased region" description="Polar residues" evidence="1">
    <location>
        <begin position="351"/>
        <end position="366"/>
    </location>
</feature>
<dbReference type="OrthoDB" id="2535978at2759"/>
<accession>A0A238FNF2</accession>
<reference evidence="3" key="1">
    <citation type="submission" date="2016-09" db="EMBL/GenBank/DDBJ databases">
        <authorList>
            <person name="Jeantristanb JTB J.-T."/>
            <person name="Ricardo R."/>
        </authorList>
    </citation>
    <scope>NUCLEOTIDE SEQUENCE [LARGE SCALE GENOMIC DNA]</scope>
</reference>
<feature type="region of interest" description="Disordered" evidence="1">
    <location>
        <begin position="57"/>
        <end position="90"/>
    </location>
</feature>
<feature type="compositionally biased region" description="Low complexity" evidence="1">
    <location>
        <begin position="247"/>
        <end position="258"/>
    </location>
</feature>
<organism evidence="2 3">
    <name type="scientific">Microbotryum intermedium</name>
    <dbReference type="NCBI Taxonomy" id="269621"/>
    <lineage>
        <taxon>Eukaryota</taxon>
        <taxon>Fungi</taxon>
        <taxon>Dikarya</taxon>
        <taxon>Basidiomycota</taxon>
        <taxon>Pucciniomycotina</taxon>
        <taxon>Microbotryomycetes</taxon>
        <taxon>Microbotryales</taxon>
        <taxon>Microbotryaceae</taxon>
        <taxon>Microbotryum</taxon>
    </lineage>
</organism>
<dbReference type="EMBL" id="FMSP01000018">
    <property type="protein sequence ID" value="SCV73523.1"/>
    <property type="molecule type" value="Genomic_DNA"/>
</dbReference>
<protein>
    <submittedName>
        <fullName evidence="2">BQ2448_7449 protein</fullName>
    </submittedName>
</protein>
<feature type="compositionally biased region" description="Polar residues" evidence="1">
    <location>
        <begin position="34"/>
        <end position="44"/>
    </location>
</feature>
<evidence type="ECO:0000313" key="3">
    <source>
        <dbReference type="Proteomes" id="UP000198372"/>
    </source>
</evidence>